<sequence>MTQEEQSILECSTETFFVQLTGLMEHFQLSTMNFIYLFWNENWERADQRYISTRLERLVQTFGIQRATANSI</sequence>
<gene>
    <name evidence="1" type="ORF">EZS28_010926</name>
</gene>
<protein>
    <submittedName>
        <fullName evidence="1">Uncharacterized protein</fullName>
    </submittedName>
</protein>
<reference evidence="1 2" key="1">
    <citation type="submission" date="2019-03" db="EMBL/GenBank/DDBJ databases">
        <title>Single cell metagenomics reveals metabolic interactions within the superorganism composed of flagellate Streblomastix strix and complex community of Bacteroidetes bacteria on its surface.</title>
        <authorList>
            <person name="Treitli S.C."/>
            <person name="Kolisko M."/>
            <person name="Husnik F."/>
            <person name="Keeling P."/>
            <person name="Hampl V."/>
        </authorList>
    </citation>
    <scope>NUCLEOTIDE SEQUENCE [LARGE SCALE GENOMIC DNA]</scope>
    <source>
        <strain evidence="1">ST1C</strain>
    </source>
</reference>
<accession>A0A5J4WF30</accession>
<comment type="caution">
    <text evidence="1">The sequence shown here is derived from an EMBL/GenBank/DDBJ whole genome shotgun (WGS) entry which is preliminary data.</text>
</comment>
<evidence type="ECO:0000313" key="1">
    <source>
        <dbReference type="EMBL" id="KAA6393550.1"/>
    </source>
</evidence>
<proteinExistence type="predicted"/>
<organism evidence="1 2">
    <name type="scientific">Streblomastix strix</name>
    <dbReference type="NCBI Taxonomy" id="222440"/>
    <lineage>
        <taxon>Eukaryota</taxon>
        <taxon>Metamonada</taxon>
        <taxon>Preaxostyla</taxon>
        <taxon>Oxymonadida</taxon>
        <taxon>Streblomastigidae</taxon>
        <taxon>Streblomastix</taxon>
    </lineage>
</organism>
<dbReference type="EMBL" id="SNRW01002200">
    <property type="protein sequence ID" value="KAA6393550.1"/>
    <property type="molecule type" value="Genomic_DNA"/>
</dbReference>
<dbReference type="AlphaFoldDB" id="A0A5J4WF30"/>
<evidence type="ECO:0000313" key="2">
    <source>
        <dbReference type="Proteomes" id="UP000324800"/>
    </source>
</evidence>
<name>A0A5J4WF30_9EUKA</name>
<dbReference type="Proteomes" id="UP000324800">
    <property type="component" value="Unassembled WGS sequence"/>
</dbReference>